<feature type="transmembrane region" description="Helical" evidence="2">
    <location>
        <begin position="101"/>
        <end position="121"/>
    </location>
</feature>
<dbReference type="PANTHER" id="PTHR32285">
    <property type="entry name" value="PROTEIN TRICHOME BIREFRINGENCE-LIKE 9-RELATED"/>
    <property type="match status" value="1"/>
</dbReference>
<dbReference type="Pfam" id="PF13839">
    <property type="entry name" value="PC-Esterase"/>
    <property type="match status" value="1"/>
</dbReference>
<dbReference type="AlphaFoldDB" id="A0AAV8SAX8"/>
<evidence type="ECO:0000256" key="2">
    <source>
        <dbReference type="SAM" id="Phobius"/>
    </source>
</evidence>
<comment type="similarity">
    <text evidence="1">Belongs to the PC-esterase family. TBL subfamily.</text>
</comment>
<dbReference type="Proteomes" id="UP001159364">
    <property type="component" value="Linkage Group LG12"/>
</dbReference>
<keyword evidence="2" id="KW-1133">Transmembrane helix</keyword>
<dbReference type="InterPro" id="IPR029962">
    <property type="entry name" value="TBL"/>
</dbReference>
<dbReference type="InterPro" id="IPR026057">
    <property type="entry name" value="TBL_C"/>
</dbReference>
<protein>
    <recommendedName>
        <fullName evidence="3">Trichome birefringence-like C-terminal domain-containing protein</fullName>
    </recommendedName>
</protein>
<feature type="transmembrane region" description="Helical" evidence="2">
    <location>
        <begin position="142"/>
        <end position="168"/>
    </location>
</feature>
<comment type="caution">
    <text evidence="4">The sequence shown here is derived from an EMBL/GenBank/DDBJ whole genome shotgun (WGS) entry which is preliminary data.</text>
</comment>
<evidence type="ECO:0000313" key="4">
    <source>
        <dbReference type="EMBL" id="KAJ8749224.1"/>
    </source>
</evidence>
<dbReference type="GO" id="GO:0005794">
    <property type="term" value="C:Golgi apparatus"/>
    <property type="evidence" value="ECO:0007669"/>
    <property type="project" value="TreeGrafter"/>
</dbReference>
<gene>
    <name evidence="4" type="ORF">K2173_018700</name>
</gene>
<keyword evidence="2" id="KW-0472">Membrane</keyword>
<reference evidence="4 5" key="1">
    <citation type="submission" date="2021-09" db="EMBL/GenBank/DDBJ databases">
        <title>Genomic insights and catalytic innovation underlie evolution of tropane alkaloids biosynthesis.</title>
        <authorList>
            <person name="Wang Y.-J."/>
            <person name="Tian T."/>
            <person name="Huang J.-P."/>
            <person name="Huang S.-X."/>
        </authorList>
    </citation>
    <scope>NUCLEOTIDE SEQUENCE [LARGE SCALE GENOMIC DNA]</scope>
    <source>
        <strain evidence="4">KIB-2018</strain>
        <tissue evidence="4">Leaf</tissue>
    </source>
</reference>
<name>A0AAV8SAX8_9ROSI</name>
<evidence type="ECO:0000313" key="5">
    <source>
        <dbReference type="Proteomes" id="UP001159364"/>
    </source>
</evidence>
<dbReference type="GO" id="GO:0016413">
    <property type="term" value="F:O-acetyltransferase activity"/>
    <property type="evidence" value="ECO:0007669"/>
    <property type="project" value="InterPro"/>
</dbReference>
<evidence type="ECO:0000259" key="3">
    <source>
        <dbReference type="Pfam" id="PF13839"/>
    </source>
</evidence>
<keyword evidence="2" id="KW-0812">Transmembrane</keyword>
<accession>A0AAV8SAX8</accession>
<dbReference type="PANTHER" id="PTHR32285:SF12">
    <property type="entry name" value="PROTEIN TRICHOME BIREFRINGENCE-LIKE 13"/>
    <property type="match status" value="1"/>
</dbReference>
<sequence length="353" mass="40516">MAKREHQLKKIPRFLLLSLLCFISIFLLLSLSRRPSLSNQTLHFKPQFHPHHQSSLHERYDNTCKEIFKGWNCIANNKSNPKDCDLSAFDPHVFLHTYRDTIIGTFTILYFFCFFKMKSYLMKRWLTSSGTSLLLLMRMKIVCTFVCNIAVSLSYFHVGALLACYHIWSANASGGVLESLRVDAPLKFNPVKSPMIFFENGQLVIPSVTTEVSFDKASKHMVQYDDKGMQPGGIKFFRTQSPRLFEGGDWDEGGSWPQLQPLLLHHVEELFSMKNNGTNVESRLVNQHIFKAIEGCNFHILDITCMSEFRADAHPSIADGKRHDDCMHWCLTGITGTWNDVLIMNLNRIKSQS</sequence>
<organism evidence="4 5">
    <name type="scientific">Erythroxylum novogranatense</name>
    <dbReference type="NCBI Taxonomy" id="1862640"/>
    <lineage>
        <taxon>Eukaryota</taxon>
        <taxon>Viridiplantae</taxon>
        <taxon>Streptophyta</taxon>
        <taxon>Embryophyta</taxon>
        <taxon>Tracheophyta</taxon>
        <taxon>Spermatophyta</taxon>
        <taxon>Magnoliopsida</taxon>
        <taxon>eudicotyledons</taxon>
        <taxon>Gunneridae</taxon>
        <taxon>Pentapetalae</taxon>
        <taxon>rosids</taxon>
        <taxon>fabids</taxon>
        <taxon>Malpighiales</taxon>
        <taxon>Erythroxylaceae</taxon>
        <taxon>Erythroxylum</taxon>
    </lineage>
</organism>
<feature type="domain" description="Trichome birefringence-like C-terminal" evidence="3">
    <location>
        <begin position="198"/>
        <end position="343"/>
    </location>
</feature>
<proteinExistence type="inferred from homology"/>
<evidence type="ECO:0000256" key="1">
    <source>
        <dbReference type="ARBA" id="ARBA00007727"/>
    </source>
</evidence>
<dbReference type="EMBL" id="JAIWQS010000012">
    <property type="protein sequence ID" value="KAJ8749224.1"/>
    <property type="molecule type" value="Genomic_DNA"/>
</dbReference>
<keyword evidence="5" id="KW-1185">Reference proteome</keyword>